<dbReference type="VEuPathDB" id="MicrosporidiaDB:Eint_040230"/>
<sequence>MRSLFMPVYEKRFETTEYDVFAYTTVSQGILTSGDCIELVSPVYINFPKEFVLKGSKIFCKVKTRGSYGELRLIKIKRISRPSNGYAVLKKLIPSVFDVGFIRRINFQSYLYSNRDTIMRSSVRVLGKEVVNQINLWKRINWNYEQDPESPEDEIRDVSSDILLSDYW</sequence>
<dbReference type="EMBL" id="CP001945">
    <property type="protein sequence ID" value="ADM11314.1"/>
    <property type="molecule type" value="Genomic_DNA"/>
</dbReference>
<dbReference type="Proteomes" id="UP000002313">
    <property type="component" value="Chromosome IV"/>
</dbReference>
<dbReference type="AlphaFoldDB" id="E0S6H9"/>
<evidence type="ECO:0000313" key="2">
    <source>
        <dbReference type="Proteomes" id="UP000002313"/>
    </source>
</evidence>
<gene>
    <name evidence="1" type="ORF">Eint_040230</name>
</gene>
<keyword evidence="2" id="KW-1185">Reference proteome</keyword>
<dbReference type="OrthoDB" id="2190746at2759"/>
<proteinExistence type="predicted"/>
<evidence type="ECO:0000313" key="1">
    <source>
        <dbReference type="EMBL" id="ADM11314.1"/>
    </source>
</evidence>
<dbReference type="RefSeq" id="XP_003072674.1">
    <property type="nucleotide sequence ID" value="XM_003072628.1"/>
</dbReference>
<organism evidence="1 2">
    <name type="scientific">Encephalitozoon intestinalis (strain ATCC 50506)</name>
    <name type="common">Microsporidian parasite</name>
    <name type="synonym">Septata intestinalis</name>
    <dbReference type="NCBI Taxonomy" id="876142"/>
    <lineage>
        <taxon>Eukaryota</taxon>
        <taxon>Fungi</taxon>
        <taxon>Fungi incertae sedis</taxon>
        <taxon>Microsporidia</taxon>
        <taxon>Unikaryonidae</taxon>
        <taxon>Encephalitozoon</taxon>
    </lineage>
</organism>
<protein>
    <submittedName>
        <fullName evidence="1">Uncharacterized protein</fullName>
    </submittedName>
</protein>
<reference evidence="1 2" key="1">
    <citation type="journal article" date="2010" name="Nat. Commun.">
        <title>The complete sequence of the smallest known nuclear genome from the microsporidian Encephalitozoon intestinalis.</title>
        <authorList>
            <person name="Corradi N."/>
            <person name="Pombert J.-F."/>
            <person name="Farinelli L."/>
            <person name="Didier E.S."/>
            <person name="Keeling P.J."/>
        </authorList>
    </citation>
    <scope>NUCLEOTIDE SEQUENCE [LARGE SCALE GENOMIC DNA]</scope>
    <source>
        <strain evidence="1 2">ATCC 50506</strain>
    </source>
</reference>
<name>E0S6H9_ENCIT</name>
<dbReference type="GeneID" id="9699063"/>
<reference evidence="1 2" key="2">
    <citation type="journal article" date="2012" name="Proc. Natl. Acad. Sci. U.S.A.">
        <title>Gain and loss of multiple functionally related, horizontally transferred genes in the reduced genomes of two microsporidian parasites.</title>
        <authorList>
            <person name="Pombert J.-F."/>
            <person name="Selman M."/>
            <person name="Burki F."/>
            <person name="Bardell F.T."/>
            <person name="Farinelli L."/>
            <person name="Solter L.F."/>
            <person name="Whitman D.W."/>
            <person name="Weiss L.M."/>
            <person name="Corradi N."/>
            <person name="Keeling P.J."/>
        </authorList>
    </citation>
    <scope>NUCLEOTIDE SEQUENCE [LARGE SCALE GENOMIC DNA]</scope>
    <source>
        <strain evidence="1 2">ATCC 50506</strain>
    </source>
</reference>
<accession>E0S6H9</accession>
<dbReference type="KEGG" id="ein:Eint_040230"/>
<dbReference type="HOGENOM" id="CLU_1586464_0_0_1"/>